<sequence>MTIRINKYLLASILLFLGGVFIYIYRTYDPQEYALFPKCPVKSLTGFDCPGCGSQRAIHAILHADFKAAFAFNPLLFFAVPYLFLNLYFITRPSLTAQQFKWRNRLFGYRAMILLSISIIIFTILRNIL</sequence>
<proteinExistence type="predicted"/>
<keyword evidence="1" id="KW-0472">Membrane</keyword>
<feature type="transmembrane region" description="Helical" evidence="1">
    <location>
        <begin position="111"/>
        <end position="128"/>
    </location>
</feature>
<evidence type="ECO:0000313" key="3">
    <source>
        <dbReference type="Proteomes" id="UP000006241"/>
    </source>
</evidence>
<keyword evidence="1" id="KW-1133">Transmembrane helix</keyword>
<dbReference type="AlphaFoldDB" id="C2G0J0"/>
<gene>
    <name evidence="2" type="ORF">HMPREF0765_3090</name>
</gene>
<dbReference type="EMBL" id="ACHB01000070">
    <property type="protein sequence ID" value="EEI91370.1"/>
    <property type="molecule type" value="Genomic_DNA"/>
</dbReference>
<evidence type="ECO:0000256" key="1">
    <source>
        <dbReference type="SAM" id="Phobius"/>
    </source>
</evidence>
<dbReference type="Pfam" id="PF10825">
    <property type="entry name" value="DUF2752"/>
    <property type="match status" value="1"/>
</dbReference>
<accession>C2G0J0</accession>
<keyword evidence="1" id="KW-0812">Transmembrane</keyword>
<name>C2G0J0_SPHSI</name>
<dbReference type="Proteomes" id="UP000006241">
    <property type="component" value="Unassembled WGS sequence"/>
</dbReference>
<reference evidence="2 3" key="1">
    <citation type="submission" date="2009-01" db="EMBL/GenBank/DDBJ databases">
        <authorList>
            <person name="Qin X."/>
            <person name="Bachman B."/>
            <person name="Battles P."/>
            <person name="Bell A."/>
            <person name="Bess C."/>
            <person name="Bickham C."/>
            <person name="Chaboub L."/>
            <person name="Chen D."/>
            <person name="Coyle M."/>
            <person name="Deiros D.R."/>
            <person name="Dinh H."/>
            <person name="Forbes L."/>
            <person name="Fowler G."/>
            <person name="Francisco L."/>
            <person name="Fu Q."/>
            <person name="Gubbala S."/>
            <person name="Hale W."/>
            <person name="Han Y."/>
            <person name="Hemphill L."/>
            <person name="Highlander S.K."/>
            <person name="Hirani K."/>
            <person name="Hogues M."/>
            <person name="Jackson L."/>
            <person name="Jakkamsetti A."/>
            <person name="Javaid M."/>
            <person name="Jiang H."/>
            <person name="Korchina V."/>
            <person name="Kovar C."/>
            <person name="Lara F."/>
            <person name="Lee S."/>
            <person name="Mata R."/>
            <person name="Mathew T."/>
            <person name="Moen C."/>
            <person name="Morales K."/>
            <person name="Munidasa M."/>
            <person name="Nazareth L."/>
            <person name="Ngo R."/>
            <person name="Nguyen L."/>
            <person name="Okwuonu G."/>
            <person name="Ongeri F."/>
            <person name="Patil S."/>
            <person name="Petrosino J."/>
            <person name="Pham C."/>
            <person name="Pham P."/>
            <person name="Pu L.-L."/>
            <person name="Puazo M."/>
            <person name="Raj R."/>
            <person name="Reid J."/>
            <person name="Rouhana J."/>
            <person name="Saada N."/>
            <person name="Shang Y."/>
            <person name="Simmons D."/>
            <person name="Thornton R."/>
            <person name="Warren J."/>
            <person name="Weissenberger G."/>
            <person name="Zhang J."/>
            <person name="Zhang L."/>
            <person name="Zhou C."/>
            <person name="Zhu D."/>
            <person name="Muzny D."/>
            <person name="Worley K."/>
            <person name="Gibbs R."/>
        </authorList>
    </citation>
    <scope>NUCLEOTIDE SEQUENCE [LARGE SCALE GENOMIC DNA]</scope>
    <source>
        <strain evidence="2 3">ATCC 33300</strain>
    </source>
</reference>
<evidence type="ECO:0000313" key="2">
    <source>
        <dbReference type="EMBL" id="EEI91370.1"/>
    </source>
</evidence>
<dbReference type="HOGENOM" id="CLU_098258_2_1_10"/>
<organism evidence="2 3">
    <name type="scientific">Sphingobacterium spiritivorum ATCC 33300</name>
    <dbReference type="NCBI Taxonomy" id="525372"/>
    <lineage>
        <taxon>Bacteria</taxon>
        <taxon>Pseudomonadati</taxon>
        <taxon>Bacteroidota</taxon>
        <taxon>Sphingobacteriia</taxon>
        <taxon>Sphingobacteriales</taxon>
        <taxon>Sphingobacteriaceae</taxon>
        <taxon>Sphingobacterium</taxon>
    </lineage>
</organism>
<feature type="transmembrane region" description="Helical" evidence="1">
    <location>
        <begin position="70"/>
        <end position="90"/>
    </location>
</feature>
<protein>
    <recommendedName>
        <fullName evidence="4">DUF2752 domain-containing protein</fullName>
    </recommendedName>
</protein>
<dbReference type="InterPro" id="IPR021215">
    <property type="entry name" value="DUF2752"/>
</dbReference>
<evidence type="ECO:0008006" key="4">
    <source>
        <dbReference type="Google" id="ProtNLM"/>
    </source>
</evidence>
<comment type="caution">
    <text evidence="2">The sequence shown here is derived from an EMBL/GenBank/DDBJ whole genome shotgun (WGS) entry which is preliminary data.</text>
</comment>
<feature type="transmembrane region" description="Helical" evidence="1">
    <location>
        <begin position="7"/>
        <end position="25"/>
    </location>
</feature>
<dbReference type="RefSeq" id="WP_003008783.1">
    <property type="nucleotide sequence ID" value="NZ_GG668632.1"/>
</dbReference>